<feature type="domain" description="UBX" evidence="3">
    <location>
        <begin position="325"/>
        <end position="388"/>
    </location>
</feature>
<feature type="compositionally biased region" description="Basic and acidic residues" evidence="2">
    <location>
        <begin position="158"/>
        <end position="169"/>
    </location>
</feature>
<dbReference type="EMBL" id="FO082271">
    <property type="protein sequence ID" value="CCO17826.1"/>
    <property type="molecule type" value="Genomic_DNA"/>
</dbReference>
<feature type="compositionally biased region" description="Basic and acidic residues" evidence="2">
    <location>
        <begin position="188"/>
        <end position="200"/>
    </location>
</feature>
<evidence type="ECO:0000313" key="5">
    <source>
        <dbReference type="Proteomes" id="UP000198341"/>
    </source>
</evidence>
<feature type="region of interest" description="Disordered" evidence="2">
    <location>
        <begin position="56"/>
        <end position="203"/>
    </location>
</feature>
<feature type="coiled-coil region" evidence="1">
    <location>
        <begin position="274"/>
        <end position="317"/>
    </location>
</feature>
<reference evidence="4 5" key="1">
    <citation type="submission" date="2011-10" db="EMBL/GenBank/DDBJ databases">
        <authorList>
            <person name="Genoscope - CEA"/>
        </authorList>
    </citation>
    <scope>NUCLEOTIDE SEQUENCE [LARGE SCALE GENOMIC DNA]</scope>
    <source>
        <strain evidence="4 5">RCC 1105</strain>
    </source>
</reference>
<dbReference type="RefSeq" id="XP_007511705.1">
    <property type="nucleotide sequence ID" value="XM_007511643.1"/>
</dbReference>
<dbReference type="InterPro" id="IPR001012">
    <property type="entry name" value="UBX_dom"/>
</dbReference>
<keyword evidence="1" id="KW-0175">Coiled coil</keyword>
<evidence type="ECO:0000259" key="3">
    <source>
        <dbReference type="PROSITE" id="PS50033"/>
    </source>
</evidence>
<name>K8EII0_9CHLO</name>
<feature type="compositionally biased region" description="Basic and acidic residues" evidence="2">
    <location>
        <begin position="127"/>
        <end position="140"/>
    </location>
</feature>
<dbReference type="GO" id="GO:0043130">
    <property type="term" value="F:ubiquitin binding"/>
    <property type="evidence" value="ECO:0007669"/>
    <property type="project" value="TreeGrafter"/>
</dbReference>
<evidence type="ECO:0000256" key="1">
    <source>
        <dbReference type="SAM" id="Coils"/>
    </source>
</evidence>
<dbReference type="CDD" id="cd01767">
    <property type="entry name" value="UBX"/>
    <property type="match status" value="1"/>
</dbReference>
<dbReference type="SUPFAM" id="SSF54236">
    <property type="entry name" value="Ubiquitin-like"/>
    <property type="match status" value="1"/>
</dbReference>
<accession>K8EII0</accession>
<feature type="compositionally biased region" description="Acidic residues" evidence="2">
    <location>
        <begin position="95"/>
        <end position="120"/>
    </location>
</feature>
<protein>
    <submittedName>
        <fullName evidence="4">Predicted regulator of the ubiquitin pathway (Contains UAS and UBX domains) (ISS)</fullName>
    </submittedName>
</protein>
<dbReference type="KEGG" id="bpg:Bathy08g04200"/>
<dbReference type="Gene3D" id="1.10.8.10">
    <property type="entry name" value="DNA helicase RuvA subunit, C-terminal domain"/>
    <property type="match status" value="1"/>
</dbReference>
<keyword evidence="5" id="KW-1185">Reference proteome</keyword>
<dbReference type="STRING" id="41875.K8EII0"/>
<dbReference type="InterPro" id="IPR050730">
    <property type="entry name" value="UBX_domain-protein"/>
</dbReference>
<dbReference type="Gene3D" id="3.10.20.90">
    <property type="entry name" value="Phosphatidylinositol 3-kinase Catalytic Subunit, Chain A, domain 1"/>
    <property type="match status" value="1"/>
</dbReference>
<evidence type="ECO:0000313" key="4">
    <source>
        <dbReference type="EMBL" id="CCO17826.1"/>
    </source>
</evidence>
<proteinExistence type="predicted"/>
<gene>
    <name evidence="4" type="ORF">Bathy08g04200</name>
</gene>
<evidence type="ECO:0000256" key="2">
    <source>
        <dbReference type="SAM" id="MobiDB-lite"/>
    </source>
</evidence>
<organism evidence="4 5">
    <name type="scientific">Bathycoccus prasinos</name>
    <dbReference type="NCBI Taxonomy" id="41875"/>
    <lineage>
        <taxon>Eukaryota</taxon>
        <taxon>Viridiplantae</taxon>
        <taxon>Chlorophyta</taxon>
        <taxon>Mamiellophyceae</taxon>
        <taxon>Mamiellales</taxon>
        <taxon>Bathycoccaceae</taxon>
        <taxon>Bathycoccus</taxon>
    </lineage>
</organism>
<feature type="compositionally biased region" description="Acidic residues" evidence="2">
    <location>
        <begin position="77"/>
        <end position="88"/>
    </location>
</feature>
<dbReference type="PROSITE" id="PS50033">
    <property type="entry name" value="UBX"/>
    <property type="match status" value="1"/>
</dbReference>
<dbReference type="PANTHER" id="PTHR23322">
    <property type="entry name" value="FAS-ASSOCIATED PROTEIN"/>
    <property type="match status" value="1"/>
</dbReference>
<sequence>MTPSSSLAEKVATFASVTGVEDQSTSRRILKRYKWDIDRSVDAFFSGTYEKEIEGVSDAEIDEKTGELIQRPTREQEQEDKEQEDKEEEERMTIEDDSASEYNTGEDDPDFVEIDSDEEMERLIMNPRDERERERAERQIVDLTGSTPRPANLPVGSGDHRHSARRALEQARATAVGDGGRANGDLSHMMRGEAANRGEGDQDEFILPDGIDLEEAKQLEAAMFGVAYEAPEARRPIDPSQSLPFVDMNASEDVLRNRFEKYEQDAAFQESLRLDREKETKRVLEEHKKILEKEEAEAKEKKRRVEAERHIEEAKSTLEEEPVAGTPDVVTIRLTFPNGAKLQRRFLKAHALKNMFAFIDSNSTAEPEGGPHKVLPKTYRLVAHHPRREIEYSSEGTIGSMTSSSMEAFFVELLPDV</sequence>
<dbReference type="AlphaFoldDB" id="K8EII0"/>
<feature type="compositionally biased region" description="Basic and acidic residues" evidence="2">
    <location>
        <begin position="62"/>
        <end position="76"/>
    </location>
</feature>
<dbReference type="eggNOG" id="KOG1363">
    <property type="taxonomic scope" value="Eukaryota"/>
</dbReference>
<dbReference type="Pfam" id="PF00789">
    <property type="entry name" value="UBX"/>
    <property type="match status" value="1"/>
</dbReference>
<dbReference type="PANTHER" id="PTHR23322:SF93">
    <property type="entry name" value="UBX DOMAIN-CONTAINING PROTEIN 8"/>
    <property type="match status" value="1"/>
</dbReference>
<dbReference type="OrthoDB" id="1920064at2759"/>
<dbReference type="GeneID" id="19014399"/>
<dbReference type="InterPro" id="IPR029071">
    <property type="entry name" value="Ubiquitin-like_domsf"/>
</dbReference>
<dbReference type="Pfam" id="PF14555">
    <property type="entry name" value="UBA_4"/>
    <property type="match status" value="1"/>
</dbReference>
<dbReference type="Proteomes" id="UP000198341">
    <property type="component" value="Chromosome 8"/>
</dbReference>